<proteinExistence type="predicted"/>
<dbReference type="SUPFAM" id="SSF51206">
    <property type="entry name" value="cAMP-binding domain-like"/>
    <property type="match status" value="1"/>
</dbReference>
<dbReference type="PROSITE" id="PS50042">
    <property type="entry name" value="CNMP_BINDING_3"/>
    <property type="match status" value="1"/>
</dbReference>
<dbReference type="Pfam" id="PF00027">
    <property type="entry name" value="cNMP_binding"/>
    <property type="match status" value="1"/>
</dbReference>
<dbReference type="EMBL" id="QQRQ01000001">
    <property type="protein sequence ID" value="RFT07669.1"/>
    <property type="molecule type" value="Genomic_DNA"/>
</dbReference>
<reference evidence="6 7" key="1">
    <citation type="submission" date="2018-07" db="EMBL/GenBank/DDBJ databases">
        <title>GABA Modulating Bacteria of the Human Gut Microbiota.</title>
        <authorList>
            <person name="Strandwitz P."/>
            <person name="Kim K.H."/>
            <person name="Terekhova D."/>
            <person name="Liu J.K."/>
            <person name="Sharma A."/>
            <person name="Levering J."/>
            <person name="Mcdonald D."/>
            <person name="Dietrich D."/>
            <person name="Ramadhar T.R."/>
            <person name="Lekbua A."/>
            <person name="Mroue N."/>
            <person name="Liston C."/>
            <person name="Stewart E.J."/>
            <person name="Dubin M.J."/>
            <person name="Zengler K."/>
            <person name="Knight R."/>
            <person name="Gilbert J.A."/>
            <person name="Clardy J."/>
            <person name="Lewis K."/>
        </authorList>
    </citation>
    <scope>NUCLEOTIDE SEQUENCE [LARGE SCALE GENOMIC DNA]</scope>
    <source>
        <strain evidence="6 7">KLE1738</strain>
    </source>
</reference>
<evidence type="ECO:0000313" key="6">
    <source>
        <dbReference type="EMBL" id="RFT07669.1"/>
    </source>
</evidence>
<keyword evidence="2" id="KW-0238">DNA-binding</keyword>
<dbReference type="InterPro" id="IPR036390">
    <property type="entry name" value="WH_DNA-bd_sf"/>
</dbReference>
<dbReference type="GeneID" id="97994225"/>
<dbReference type="GO" id="GO:0006355">
    <property type="term" value="P:regulation of DNA-templated transcription"/>
    <property type="evidence" value="ECO:0007669"/>
    <property type="project" value="InterPro"/>
</dbReference>
<evidence type="ECO:0000259" key="5">
    <source>
        <dbReference type="PROSITE" id="PS51063"/>
    </source>
</evidence>
<dbReference type="InterPro" id="IPR014710">
    <property type="entry name" value="RmlC-like_jellyroll"/>
</dbReference>
<dbReference type="Proteomes" id="UP000260649">
    <property type="component" value="Unassembled WGS sequence"/>
</dbReference>
<evidence type="ECO:0000256" key="2">
    <source>
        <dbReference type="ARBA" id="ARBA00023125"/>
    </source>
</evidence>
<evidence type="ECO:0000313" key="7">
    <source>
        <dbReference type="Proteomes" id="UP000260649"/>
    </source>
</evidence>
<comment type="caution">
    <text evidence="6">The sequence shown here is derived from an EMBL/GenBank/DDBJ whole genome shotgun (WGS) entry which is preliminary data.</text>
</comment>
<sequence>MHHPQLEQCPLFQGLTPEEQAYALSYFDAKTKTYEKGEFLHHVSFPLERFGLVLSGTVQVYMDDMDGHHIIMNSVGAGGLFGEAYCFLGTDAPIYICAVTESEILWMSPNRIKAPMPPFRPLDWALSNRFISALATRTLHMNQRIQILSRNTLRMKLTTFLSQYAAAQGDSFTVPFDRASMANFLGADRSALSRELSNMRREGIIDYHHNWFRILKK</sequence>
<dbReference type="CDD" id="cd00038">
    <property type="entry name" value="CAP_ED"/>
    <property type="match status" value="1"/>
</dbReference>
<dbReference type="PROSITE" id="PS51063">
    <property type="entry name" value="HTH_CRP_2"/>
    <property type="match status" value="1"/>
</dbReference>
<dbReference type="RefSeq" id="WP_117141443.1">
    <property type="nucleotide sequence ID" value="NZ_CAKXKJ010000003.1"/>
</dbReference>
<evidence type="ECO:0000259" key="4">
    <source>
        <dbReference type="PROSITE" id="PS50042"/>
    </source>
</evidence>
<evidence type="ECO:0000256" key="3">
    <source>
        <dbReference type="ARBA" id="ARBA00023163"/>
    </source>
</evidence>
<dbReference type="InterPro" id="IPR012318">
    <property type="entry name" value="HTH_CRP"/>
</dbReference>
<keyword evidence="7" id="KW-1185">Reference proteome</keyword>
<dbReference type="OrthoDB" id="9774616at2"/>
<dbReference type="Gene3D" id="2.60.120.10">
    <property type="entry name" value="Jelly Rolls"/>
    <property type="match status" value="1"/>
</dbReference>
<dbReference type="AlphaFoldDB" id="A0A3E2B6L9"/>
<evidence type="ECO:0000256" key="1">
    <source>
        <dbReference type="ARBA" id="ARBA00023015"/>
    </source>
</evidence>
<organism evidence="6 7">
    <name type="scientific">Evtepia gabavorous</name>
    <dbReference type="NCBI Taxonomy" id="2211183"/>
    <lineage>
        <taxon>Bacteria</taxon>
        <taxon>Bacillati</taxon>
        <taxon>Bacillota</taxon>
        <taxon>Clostridia</taxon>
        <taxon>Eubacteriales</taxon>
        <taxon>Evtepia</taxon>
    </lineage>
</organism>
<dbReference type="InterPro" id="IPR018490">
    <property type="entry name" value="cNMP-bd_dom_sf"/>
</dbReference>
<keyword evidence="3" id="KW-0804">Transcription</keyword>
<feature type="domain" description="HTH crp-type" evidence="5">
    <location>
        <begin position="151"/>
        <end position="217"/>
    </location>
</feature>
<name>A0A3E2B6L9_9FIRM</name>
<protein>
    <submittedName>
        <fullName evidence="6">Crp/Fnr family transcriptional regulator</fullName>
    </submittedName>
</protein>
<dbReference type="Pfam" id="PF13545">
    <property type="entry name" value="HTH_Crp_2"/>
    <property type="match status" value="1"/>
</dbReference>
<dbReference type="GO" id="GO:0003677">
    <property type="term" value="F:DNA binding"/>
    <property type="evidence" value="ECO:0007669"/>
    <property type="project" value="UniProtKB-KW"/>
</dbReference>
<dbReference type="InterPro" id="IPR000595">
    <property type="entry name" value="cNMP-bd_dom"/>
</dbReference>
<dbReference type="SUPFAM" id="SSF46785">
    <property type="entry name" value="Winged helix' DNA-binding domain"/>
    <property type="match status" value="1"/>
</dbReference>
<gene>
    <name evidence="6" type="ORF">DV520_00570</name>
</gene>
<feature type="domain" description="Cyclic nucleotide-binding" evidence="4">
    <location>
        <begin position="11"/>
        <end position="108"/>
    </location>
</feature>
<keyword evidence="1" id="KW-0805">Transcription regulation</keyword>
<accession>A0A3E2B6L9</accession>